<name>A0A6J6W4C4_9ZZZZ</name>
<protein>
    <submittedName>
        <fullName evidence="1">Unannotated protein</fullName>
    </submittedName>
</protein>
<gene>
    <name evidence="1" type="ORF">UFOPK2938_00656</name>
</gene>
<dbReference type="AlphaFoldDB" id="A0A6J6W4C4"/>
<evidence type="ECO:0000313" key="1">
    <source>
        <dbReference type="EMBL" id="CAB4779902.1"/>
    </source>
</evidence>
<proteinExistence type="predicted"/>
<dbReference type="EMBL" id="CAEZZX010000117">
    <property type="protein sequence ID" value="CAB4779902.1"/>
    <property type="molecule type" value="Genomic_DNA"/>
</dbReference>
<accession>A0A6J6W4C4</accession>
<organism evidence="1">
    <name type="scientific">freshwater metagenome</name>
    <dbReference type="NCBI Taxonomy" id="449393"/>
    <lineage>
        <taxon>unclassified sequences</taxon>
        <taxon>metagenomes</taxon>
        <taxon>ecological metagenomes</taxon>
    </lineage>
</organism>
<reference evidence="1" key="1">
    <citation type="submission" date="2020-05" db="EMBL/GenBank/DDBJ databases">
        <authorList>
            <person name="Chiriac C."/>
            <person name="Salcher M."/>
            <person name="Ghai R."/>
            <person name="Kavagutti S V."/>
        </authorList>
    </citation>
    <scope>NUCLEOTIDE SEQUENCE</scope>
</reference>
<sequence>MVIGYAHSDVGGGEDAATEFGQSLTHLRGENDGAQVVHELTHGPIYDGSEFGRETVILHEGSRSDRVTGAGGQWLDKLEPLLGCFVDPLTA</sequence>